<feature type="region of interest" description="Disordered" evidence="1">
    <location>
        <begin position="1"/>
        <end position="30"/>
    </location>
</feature>
<sequence length="67" mass="7209">MSVARSLSPPSPSVSGHQTDDGGWRSIPLMPPVTSPSSFMSIRPSAATMRALPLRRDCLLCTNTILR</sequence>
<name>A0A067KIB9_JATCU</name>
<dbReference type="EMBL" id="KK914461">
    <property type="protein sequence ID" value="KDP35981.1"/>
    <property type="molecule type" value="Genomic_DNA"/>
</dbReference>
<organism evidence="2 3">
    <name type="scientific">Jatropha curcas</name>
    <name type="common">Barbados nut</name>
    <dbReference type="NCBI Taxonomy" id="180498"/>
    <lineage>
        <taxon>Eukaryota</taxon>
        <taxon>Viridiplantae</taxon>
        <taxon>Streptophyta</taxon>
        <taxon>Embryophyta</taxon>
        <taxon>Tracheophyta</taxon>
        <taxon>Spermatophyta</taxon>
        <taxon>Magnoliopsida</taxon>
        <taxon>eudicotyledons</taxon>
        <taxon>Gunneridae</taxon>
        <taxon>Pentapetalae</taxon>
        <taxon>rosids</taxon>
        <taxon>fabids</taxon>
        <taxon>Malpighiales</taxon>
        <taxon>Euphorbiaceae</taxon>
        <taxon>Crotonoideae</taxon>
        <taxon>Jatropheae</taxon>
        <taxon>Jatropha</taxon>
    </lineage>
</organism>
<proteinExistence type="predicted"/>
<accession>A0A067KIB9</accession>
<protein>
    <submittedName>
        <fullName evidence="2">Uncharacterized protein</fullName>
    </submittedName>
</protein>
<dbReference type="AlphaFoldDB" id="A0A067KIB9"/>
<reference evidence="2 3" key="1">
    <citation type="journal article" date="2014" name="PLoS ONE">
        <title>Global Analysis of Gene Expression Profiles in Physic Nut (Jatropha curcas L.) Seedlings Exposed to Salt Stress.</title>
        <authorList>
            <person name="Zhang L."/>
            <person name="Zhang C."/>
            <person name="Wu P."/>
            <person name="Chen Y."/>
            <person name="Li M."/>
            <person name="Jiang H."/>
            <person name="Wu G."/>
        </authorList>
    </citation>
    <scope>NUCLEOTIDE SEQUENCE [LARGE SCALE GENOMIC DNA]</scope>
    <source>
        <strain evidence="3">cv. GZQX0401</strain>
        <tissue evidence="2">Young leaves</tissue>
    </source>
</reference>
<evidence type="ECO:0000256" key="1">
    <source>
        <dbReference type="SAM" id="MobiDB-lite"/>
    </source>
</evidence>
<evidence type="ECO:0000313" key="2">
    <source>
        <dbReference type="EMBL" id="KDP35981.1"/>
    </source>
</evidence>
<keyword evidence="3" id="KW-1185">Reference proteome</keyword>
<dbReference type="Proteomes" id="UP000027138">
    <property type="component" value="Unassembled WGS sequence"/>
</dbReference>
<gene>
    <name evidence="2" type="ORF">JCGZ_08376</name>
</gene>
<evidence type="ECO:0000313" key="3">
    <source>
        <dbReference type="Proteomes" id="UP000027138"/>
    </source>
</evidence>